<dbReference type="Proteomes" id="UP000292447">
    <property type="component" value="Chromosome I"/>
</dbReference>
<keyword evidence="2" id="KW-1185">Reference proteome</keyword>
<proteinExistence type="predicted"/>
<gene>
    <name evidence="1" type="ORF">METSCH_A04810</name>
</gene>
<organism evidence="1 2">
    <name type="scientific">Metschnikowia aff. pulcherrima</name>
    <dbReference type="NCBI Taxonomy" id="2163413"/>
    <lineage>
        <taxon>Eukaryota</taxon>
        <taxon>Fungi</taxon>
        <taxon>Dikarya</taxon>
        <taxon>Ascomycota</taxon>
        <taxon>Saccharomycotina</taxon>
        <taxon>Pichiomycetes</taxon>
        <taxon>Metschnikowiaceae</taxon>
        <taxon>Metschnikowia</taxon>
    </lineage>
</organism>
<dbReference type="EMBL" id="CP034456">
    <property type="protein sequence ID" value="QBM85852.1"/>
    <property type="molecule type" value="Genomic_DNA"/>
</dbReference>
<protein>
    <submittedName>
        <fullName evidence="1">Uncharacterized protein</fullName>
    </submittedName>
</protein>
<name>A0A4P6XEF8_9ASCO</name>
<evidence type="ECO:0000313" key="2">
    <source>
        <dbReference type="Proteomes" id="UP000292447"/>
    </source>
</evidence>
<accession>A0A4P6XEF8</accession>
<sequence length="135" mass="15010">MRHGHTVSGAQTLEPVPLHDTGKTFTLGRALDVNKLAHSEIVCPELGARQYKSVVGPDTKFGDFRLRRDACGLARTQHATVDVLEFVHVPDFYRRVAVFGRGNRINDLTRIDLDDCGCILLATGREPRDHFSLDA</sequence>
<dbReference type="AlphaFoldDB" id="A0A4P6XEF8"/>
<reference evidence="2" key="1">
    <citation type="submission" date="2019-03" db="EMBL/GenBank/DDBJ databases">
        <title>Snf2 controls pulcherriminic acid biosynthesis and connects pigmentation and antifungal activity of the yeast Metschnikowia pulcherrima.</title>
        <authorList>
            <person name="Gore-Lloyd D."/>
            <person name="Sumann I."/>
            <person name="Brachmann A.O."/>
            <person name="Schneeberger K."/>
            <person name="Ortiz-Merino R.A."/>
            <person name="Moreno-Beltran M."/>
            <person name="Schlaefli M."/>
            <person name="Kirner P."/>
            <person name="Santos Kron A."/>
            <person name="Wolfe K.H."/>
            <person name="Piel J."/>
            <person name="Ahrens C.H."/>
            <person name="Henk D."/>
            <person name="Freimoser F.M."/>
        </authorList>
    </citation>
    <scope>NUCLEOTIDE SEQUENCE [LARGE SCALE GENOMIC DNA]</scope>
    <source>
        <strain evidence="2">APC 1.2</strain>
    </source>
</reference>
<evidence type="ECO:0000313" key="1">
    <source>
        <dbReference type="EMBL" id="QBM85852.1"/>
    </source>
</evidence>